<dbReference type="AlphaFoldDB" id="A0A7C3ISS4"/>
<protein>
    <recommendedName>
        <fullName evidence="2 6">Imidazoleglycerol-phosphate dehydratase</fullName>
        <shortName evidence="6">IGPD</shortName>
        <ecNumber evidence="6">4.2.1.19</ecNumber>
    </recommendedName>
</protein>
<dbReference type="FunFam" id="3.30.230.40:FF:000001">
    <property type="entry name" value="Imidazoleglycerol-phosphate dehydratase HisB"/>
    <property type="match status" value="1"/>
</dbReference>
<evidence type="ECO:0000256" key="3">
    <source>
        <dbReference type="ARBA" id="ARBA00022605"/>
    </source>
</evidence>
<dbReference type="InterPro" id="IPR020565">
    <property type="entry name" value="ImidazoleglycerP_deHydtase_CS"/>
</dbReference>
<evidence type="ECO:0000256" key="2">
    <source>
        <dbReference type="ARBA" id="ARBA00016664"/>
    </source>
</evidence>
<keyword evidence="5 6" id="KW-0456">Lyase</keyword>
<keyword evidence="3 6" id="KW-0028">Amino-acid biosynthesis</keyword>
<evidence type="ECO:0000256" key="1">
    <source>
        <dbReference type="ARBA" id="ARBA00005047"/>
    </source>
</evidence>
<dbReference type="EC" id="4.2.1.19" evidence="6"/>
<comment type="subcellular location">
    <subcellularLocation>
        <location evidence="6">Cytoplasm</location>
    </subcellularLocation>
</comment>
<evidence type="ECO:0000313" key="7">
    <source>
        <dbReference type="EMBL" id="HFK20392.1"/>
    </source>
</evidence>
<dbReference type="Pfam" id="PF00475">
    <property type="entry name" value="IGPD"/>
    <property type="match status" value="1"/>
</dbReference>
<comment type="pathway">
    <text evidence="1 6">Amino-acid biosynthesis; L-histidine biosynthesis; L-histidine from 5-phospho-alpha-D-ribose 1-diphosphate: step 6/9.</text>
</comment>
<sequence>MARSAEIVRKTREVDIKARVELDGKGEFAGSCGSAFMDHMIRTLSKHSRIDIAIDAKGDLRHHIIEDAGIAIGKAIDKALGERDGIQRFGYAYVPMDDSLARAALDLGGRAYSKVELKLSGASVEDTKAEDILHFLETFAQSLRCNLHIRVLYGTNDHHKIEAAMKAAALSLRMAVSITGTGVPSAKGEI</sequence>
<comment type="catalytic activity">
    <reaction evidence="6">
        <text>D-erythro-1-(imidazol-4-yl)glycerol 3-phosphate = 3-(imidazol-4-yl)-2-oxopropyl phosphate + H2O</text>
        <dbReference type="Rhea" id="RHEA:11040"/>
        <dbReference type="ChEBI" id="CHEBI:15377"/>
        <dbReference type="ChEBI" id="CHEBI:57766"/>
        <dbReference type="ChEBI" id="CHEBI:58278"/>
        <dbReference type="EC" id="4.2.1.19"/>
    </reaction>
</comment>
<gene>
    <name evidence="6" type="primary">hisB</name>
    <name evidence="7" type="ORF">ENS19_03835</name>
</gene>
<name>A0A7C3ISS4_9CREN</name>
<dbReference type="PANTHER" id="PTHR23133">
    <property type="entry name" value="IMIDAZOLEGLYCEROL-PHOSPHATE DEHYDRATASE HIS7"/>
    <property type="match status" value="1"/>
</dbReference>
<keyword evidence="4 6" id="KW-0368">Histidine biosynthesis</keyword>
<proteinExistence type="inferred from homology"/>
<dbReference type="GO" id="GO:0004424">
    <property type="term" value="F:imidazoleglycerol-phosphate dehydratase activity"/>
    <property type="evidence" value="ECO:0007669"/>
    <property type="project" value="UniProtKB-UniRule"/>
</dbReference>
<dbReference type="FunFam" id="3.30.230.40:FF:000003">
    <property type="entry name" value="Imidazoleglycerol-phosphate dehydratase HisB"/>
    <property type="match status" value="1"/>
</dbReference>
<keyword evidence="6" id="KW-0963">Cytoplasm</keyword>
<dbReference type="PROSITE" id="PS00955">
    <property type="entry name" value="IGP_DEHYDRATASE_2"/>
    <property type="match status" value="1"/>
</dbReference>
<dbReference type="GO" id="GO:0005737">
    <property type="term" value="C:cytoplasm"/>
    <property type="evidence" value="ECO:0007669"/>
    <property type="project" value="UniProtKB-SubCell"/>
</dbReference>
<evidence type="ECO:0000256" key="6">
    <source>
        <dbReference type="HAMAP-Rule" id="MF_00076"/>
    </source>
</evidence>
<dbReference type="InterPro" id="IPR038494">
    <property type="entry name" value="IGPD_sf"/>
</dbReference>
<dbReference type="InterPro" id="IPR000807">
    <property type="entry name" value="ImidazoleglycerolP_deHydtase"/>
</dbReference>
<dbReference type="PANTHER" id="PTHR23133:SF2">
    <property type="entry name" value="IMIDAZOLEGLYCEROL-PHOSPHATE DEHYDRATASE"/>
    <property type="match status" value="1"/>
</dbReference>
<dbReference type="EMBL" id="DSTX01000005">
    <property type="protein sequence ID" value="HFK20392.1"/>
    <property type="molecule type" value="Genomic_DNA"/>
</dbReference>
<dbReference type="GO" id="GO:0000105">
    <property type="term" value="P:L-histidine biosynthetic process"/>
    <property type="evidence" value="ECO:0007669"/>
    <property type="project" value="UniProtKB-UniRule"/>
</dbReference>
<reference evidence="7" key="1">
    <citation type="journal article" date="2020" name="mSystems">
        <title>Genome- and Community-Level Interaction Insights into Carbon Utilization and Element Cycling Functions of Hydrothermarchaeota in Hydrothermal Sediment.</title>
        <authorList>
            <person name="Zhou Z."/>
            <person name="Liu Y."/>
            <person name="Xu W."/>
            <person name="Pan J."/>
            <person name="Luo Z.H."/>
            <person name="Li M."/>
        </authorList>
    </citation>
    <scope>NUCLEOTIDE SEQUENCE [LARGE SCALE GENOMIC DNA]</scope>
    <source>
        <strain evidence="7">SpSt-468</strain>
    </source>
</reference>
<comment type="similarity">
    <text evidence="6">Belongs to the imidazoleglycerol-phosphate dehydratase family.</text>
</comment>
<dbReference type="Gene3D" id="3.30.230.40">
    <property type="entry name" value="Imidazole glycerol phosphate dehydratase, domain 1"/>
    <property type="match status" value="2"/>
</dbReference>
<comment type="caution">
    <text evidence="7">The sequence shown here is derived from an EMBL/GenBank/DDBJ whole genome shotgun (WGS) entry which is preliminary data.</text>
</comment>
<accession>A0A7C3ISS4</accession>
<dbReference type="UniPathway" id="UPA00031">
    <property type="reaction ID" value="UER00011"/>
</dbReference>
<dbReference type="HAMAP" id="MF_00076">
    <property type="entry name" value="HisB"/>
    <property type="match status" value="1"/>
</dbReference>
<dbReference type="InterPro" id="IPR020568">
    <property type="entry name" value="Ribosomal_Su5_D2-typ_SF"/>
</dbReference>
<evidence type="ECO:0000256" key="4">
    <source>
        <dbReference type="ARBA" id="ARBA00023102"/>
    </source>
</evidence>
<evidence type="ECO:0000256" key="5">
    <source>
        <dbReference type="ARBA" id="ARBA00023239"/>
    </source>
</evidence>
<dbReference type="SUPFAM" id="SSF54211">
    <property type="entry name" value="Ribosomal protein S5 domain 2-like"/>
    <property type="match status" value="2"/>
</dbReference>
<organism evidence="7">
    <name type="scientific">Candidatus Methanomethylicus mesodigestus</name>
    <dbReference type="NCBI Taxonomy" id="1867258"/>
    <lineage>
        <taxon>Archaea</taxon>
        <taxon>Thermoproteota</taxon>
        <taxon>Methanosuratincolia</taxon>
        <taxon>Candidatus Methanomethylicales</taxon>
        <taxon>Candidatus Methanomethylicaceae</taxon>
        <taxon>Candidatus Methanomethylicus</taxon>
    </lineage>
</organism>